<dbReference type="Pfam" id="PF00497">
    <property type="entry name" value="SBP_bac_3"/>
    <property type="match status" value="1"/>
</dbReference>
<dbReference type="Proteomes" id="UP000195667">
    <property type="component" value="Unassembled WGS sequence"/>
</dbReference>
<dbReference type="OrthoDB" id="368476at2"/>
<dbReference type="PANTHER" id="PTHR35936">
    <property type="entry name" value="MEMBRANE-BOUND LYTIC MUREIN TRANSGLYCOSYLASE F"/>
    <property type="match status" value="1"/>
</dbReference>
<dbReference type="PANTHER" id="PTHR35936:SF19">
    <property type="entry name" value="AMINO-ACID-BINDING PROTEIN YXEM-RELATED"/>
    <property type="match status" value="1"/>
</dbReference>
<organism evidence="5 6">
    <name type="scientific">Crenothrix polyspora</name>
    <dbReference type="NCBI Taxonomy" id="360316"/>
    <lineage>
        <taxon>Bacteria</taxon>
        <taxon>Pseudomonadati</taxon>
        <taxon>Pseudomonadota</taxon>
        <taxon>Gammaproteobacteria</taxon>
        <taxon>Methylococcales</taxon>
        <taxon>Crenotrichaceae</taxon>
        <taxon>Crenothrix</taxon>
    </lineage>
</organism>
<keyword evidence="6" id="KW-1185">Reference proteome</keyword>
<feature type="domain" description="Solute-binding protein family 3/N-terminal" evidence="4">
    <location>
        <begin position="34"/>
        <end position="270"/>
    </location>
</feature>
<evidence type="ECO:0000259" key="4">
    <source>
        <dbReference type="SMART" id="SM00062"/>
    </source>
</evidence>
<dbReference type="SMART" id="SM00062">
    <property type="entry name" value="PBPb"/>
    <property type="match status" value="1"/>
</dbReference>
<sequence>MANSKALLGVLALCLTGMCSHFGHAEETSLPRPSLYIGIENNRKPYVYFDANRQAQGFLVTTIQSACEQLDLKCHFVGGRPENLLLNLQNIKLNAVLLLDSALPPKVDALKLTHPPNIDHLKFTKPLCQLVPVLLHKKQAPARTKPEDFKNTTIGVQEGTVFHSYLVAKYSGVAHIKAYPLLESAIIDLVFNRLDGVLGEKTFFKARVFDTLLDEYAELTSTPADIQDLSTTRIVLAVREHDTDLLKQLNAALAPPASTTKACTELLASASVKPVKSNH</sequence>
<name>A0A1R4HAD7_9GAMM</name>
<evidence type="ECO:0000256" key="2">
    <source>
        <dbReference type="ARBA" id="ARBA00022729"/>
    </source>
</evidence>
<proteinExistence type="inferred from homology"/>
<accession>A0A1R4HAD7</accession>
<keyword evidence="2 3" id="KW-0732">Signal</keyword>
<evidence type="ECO:0000256" key="1">
    <source>
        <dbReference type="ARBA" id="ARBA00010333"/>
    </source>
</evidence>
<dbReference type="SUPFAM" id="SSF53850">
    <property type="entry name" value="Periplasmic binding protein-like II"/>
    <property type="match status" value="1"/>
</dbReference>
<protein>
    <submittedName>
        <fullName evidence="5">Putative L-arginine-binding protein</fullName>
    </submittedName>
</protein>
<reference evidence="6" key="1">
    <citation type="submission" date="2017-02" db="EMBL/GenBank/DDBJ databases">
        <authorList>
            <person name="Daims H."/>
        </authorList>
    </citation>
    <scope>NUCLEOTIDE SEQUENCE [LARGE SCALE GENOMIC DNA]</scope>
</reference>
<feature type="signal peptide" evidence="3">
    <location>
        <begin position="1"/>
        <end position="25"/>
    </location>
</feature>
<dbReference type="RefSeq" id="WP_087143739.1">
    <property type="nucleotide sequence ID" value="NZ_FUKI01000117.1"/>
</dbReference>
<dbReference type="EMBL" id="FUKI01000117">
    <property type="protein sequence ID" value="SJM93224.1"/>
    <property type="molecule type" value="Genomic_DNA"/>
</dbReference>
<evidence type="ECO:0000313" key="5">
    <source>
        <dbReference type="EMBL" id="SJM93224.1"/>
    </source>
</evidence>
<gene>
    <name evidence="5" type="ORF">CRENPOLYSF1_410013</name>
</gene>
<dbReference type="InterPro" id="IPR001638">
    <property type="entry name" value="Solute-binding_3/MltF_N"/>
</dbReference>
<evidence type="ECO:0000256" key="3">
    <source>
        <dbReference type="SAM" id="SignalP"/>
    </source>
</evidence>
<dbReference type="AlphaFoldDB" id="A0A1R4HAD7"/>
<dbReference type="Gene3D" id="3.40.190.10">
    <property type="entry name" value="Periplasmic binding protein-like II"/>
    <property type="match status" value="2"/>
</dbReference>
<feature type="chain" id="PRO_5012187548" evidence="3">
    <location>
        <begin position="26"/>
        <end position="279"/>
    </location>
</feature>
<evidence type="ECO:0000313" key="6">
    <source>
        <dbReference type="Proteomes" id="UP000195667"/>
    </source>
</evidence>
<comment type="similarity">
    <text evidence="1">Belongs to the bacterial solute-binding protein 3 family.</text>
</comment>